<evidence type="ECO:0000313" key="3">
    <source>
        <dbReference type="Proteomes" id="UP000380867"/>
    </source>
</evidence>
<dbReference type="RefSeq" id="WP_149688949.1">
    <property type="nucleotide sequence ID" value="NZ_SDPQ02000002.1"/>
</dbReference>
<protein>
    <recommendedName>
        <fullName evidence="4">DUF5666 domain-containing protein</fullName>
    </recommendedName>
</protein>
<accession>A0A5M4FE59</accession>
<organism evidence="2 3">
    <name type="scientific">Aeromicrobium ginsengisoli</name>
    <dbReference type="NCBI Taxonomy" id="363867"/>
    <lineage>
        <taxon>Bacteria</taxon>
        <taxon>Bacillati</taxon>
        <taxon>Actinomycetota</taxon>
        <taxon>Actinomycetes</taxon>
        <taxon>Propionibacteriales</taxon>
        <taxon>Nocardioidaceae</taxon>
        <taxon>Aeromicrobium</taxon>
    </lineage>
</organism>
<evidence type="ECO:0000256" key="1">
    <source>
        <dbReference type="SAM" id="SignalP"/>
    </source>
</evidence>
<dbReference type="NCBIfam" id="NF040603">
    <property type="entry name" value="choice_anch_P"/>
    <property type="match status" value="2"/>
</dbReference>
<dbReference type="AlphaFoldDB" id="A0A5M4FE59"/>
<dbReference type="OrthoDB" id="3774957at2"/>
<feature type="chain" id="PRO_5024336490" description="DUF5666 domain-containing protein" evidence="1">
    <location>
        <begin position="27"/>
        <end position="420"/>
    </location>
</feature>
<keyword evidence="3" id="KW-1185">Reference proteome</keyword>
<sequence length="420" mass="42310">MSPRHIIALASSAAVLILAAALPASANEPDPSTPYGYSANAGGTYVRVLGSTVSSDPTATSNIIGSTYPKQQTNTTASAQVGTLLKAGAISTETTATKVDSTITATSKAETAGVSLLNGLIKVDAVKTVTEAKRTGTVLSGDSNSQLLGVTIKGKTVPLNVSNNFGVTLTGVASVILNEEKVDINGGKVTTTGSALKVTLLKAYEGSPIGTTITINPTSSTLAPTEQSNNIAVGGFAYGTTARLVWGDSISVISGPTARIATPPGGTFGYDLTNTTAGINVPLVLTGGVIRSVANAVTSPTAADVTHSSEIVGLNVLNGLIRADAVKATARSQKLSTGERIQTPTTQVVKLVIGGKAITVASTPNFTITVPGVVRVVVNDQTVSSTGNQVVGLHVTLLAPRSGLKTGAEIFVAVAGSIVY</sequence>
<dbReference type="EMBL" id="SDPQ02000002">
    <property type="protein sequence ID" value="KAA1397498.1"/>
    <property type="molecule type" value="Genomic_DNA"/>
</dbReference>
<name>A0A5M4FE59_9ACTN</name>
<evidence type="ECO:0008006" key="4">
    <source>
        <dbReference type="Google" id="ProtNLM"/>
    </source>
</evidence>
<comment type="caution">
    <text evidence="2">The sequence shown here is derived from an EMBL/GenBank/DDBJ whole genome shotgun (WGS) entry which is preliminary data.</text>
</comment>
<gene>
    <name evidence="2" type="ORF">ESP70_008980</name>
</gene>
<proteinExistence type="predicted"/>
<dbReference type="Proteomes" id="UP000380867">
    <property type="component" value="Unassembled WGS sequence"/>
</dbReference>
<feature type="signal peptide" evidence="1">
    <location>
        <begin position="1"/>
        <end position="26"/>
    </location>
</feature>
<keyword evidence="1" id="KW-0732">Signal</keyword>
<evidence type="ECO:0000313" key="2">
    <source>
        <dbReference type="EMBL" id="KAA1397498.1"/>
    </source>
</evidence>
<reference evidence="2" key="1">
    <citation type="submission" date="2019-09" db="EMBL/GenBank/DDBJ databases">
        <authorList>
            <person name="Li J."/>
        </authorList>
    </citation>
    <scope>NUCLEOTIDE SEQUENCE [LARGE SCALE GENOMIC DNA]</scope>
    <source>
        <strain evidence="2">JCM 14732</strain>
    </source>
</reference>